<sequence>MSDERRDDDRSPNFRSVELVTTNGAGNEKAYPVTLRTFVLRDEEEDEDCRVRIVWTKRVADYVQMLGLEVSET</sequence>
<comment type="caution">
    <text evidence="2">The sequence shown here is derived from an EMBL/GenBank/DDBJ whole genome shotgun (WGS) entry which is preliminary data.</text>
</comment>
<evidence type="ECO:0000313" key="2">
    <source>
        <dbReference type="EMBL" id="MBD3870483.1"/>
    </source>
</evidence>
<feature type="compositionally biased region" description="Basic and acidic residues" evidence="1">
    <location>
        <begin position="1"/>
        <end position="12"/>
    </location>
</feature>
<protein>
    <submittedName>
        <fullName evidence="2">Uncharacterized protein</fullName>
    </submittedName>
</protein>
<name>A0A8J7CNC7_9BACT</name>
<organism evidence="2 3">
    <name type="scientific">Candidatus Sulfomarinibacter kjeldsenii</name>
    <dbReference type="NCBI Taxonomy" id="2885994"/>
    <lineage>
        <taxon>Bacteria</taxon>
        <taxon>Pseudomonadati</taxon>
        <taxon>Acidobacteriota</taxon>
        <taxon>Thermoanaerobaculia</taxon>
        <taxon>Thermoanaerobaculales</taxon>
        <taxon>Candidatus Sulfomarinibacteraceae</taxon>
        <taxon>Candidatus Sulfomarinibacter</taxon>
    </lineage>
</organism>
<dbReference type="AlphaFoldDB" id="A0A8J7CNC7"/>
<proteinExistence type="predicted"/>
<dbReference type="Proteomes" id="UP000598633">
    <property type="component" value="Unassembled WGS sequence"/>
</dbReference>
<gene>
    <name evidence="2" type="ORF">IFJ97_03900</name>
</gene>
<reference evidence="2 3" key="1">
    <citation type="submission" date="2020-08" db="EMBL/GenBank/DDBJ databases">
        <title>Acidobacteriota in marine sediments use diverse sulfur dissimilation pathways.</title>
        <authorList>
            <person name="Wasmund K."/>
        </authorList>
    </citation>
    <scope>NUCLEOTIDE SEQUENCE [LARGE SCALE GENOMIC DNA]</scope>
    <source>
        <strain evidence="2">MAG AM3-A</strain>
    </source>
</reference>
<accession>A0A8J7CNC7</accession>
<evidence type="ECO:0000313" key="3">
    <source>
        <dbReference type="Proteomes" id="UP000598633"/>
    </source>
</evidence>
<evidence type="ECO:0000256" key="1">
    <source>
        <dbReference type="SAM" id="MobiDB-lite"/>
    </source>
</evidence>
<dbReference type="EMBL" id="JACXWA010000063">
    <property type="protein sequence ID" value="MBD3870483.1"/>
    <property type="molecule type" value="Genomic_DNA"/>
</dbReference>
<feature type="region of interest" description="Disordered" evidence="1">
    <location>
        <begin position="1"/>
        <end position="21"/>
    </location>
</feature>